<evidence type="ECO:0000256" key="9">
    <source>
        <dbReference type="PROSITE-ProRule" id="PRU01373"/>
    </source>
</evidence>
<feature type="active site" description="Nucleophile" evidence="9">
    <location>
        <position position="202"/>
    </location>
</feature>
<reference evidence="12" key="2">
    <citation type="submission" date="2021-08" db="EMBL/GenBank/DDBJ databases">
        <authorList>
            <person name="Tani A."/>
            <person name="Ola A."/>
            <person name="Ogura Y."/>
            <person name="Katsura K."/>
            <person name="Hayashi T."/>
        </authorList>
    </citation>
    <scope>NUCLEOTIDE SEQUENCE</scope>
    <source>
        <strain evidence="12">DSM 17168</strain>
    </source>
</reference>
<keyword evidence="13" id="KW-1185">Reference proteome</keyword>
<feature type="signal peptide" evidence="10">
    <location>
        <begin position="1"/>
        <end position="27"/>
    </location>
</feature>
<dbReference type="Gene3D" id="2.40.440.10">
    <property type="entry name" value="L,D-transpeptidase catalytic domain-like"/>
    <property type="match status" value="1"/>
</dbReference>
<keyword evidence="7 9" id="KW-0573">Peptidoglycan synthesis</keyword>
<dbReference type="EMBL" id="BPQQ01000046">
    <property type="protein sequence ID" value="GJE02038.1"/>
    <property type="molecule type" value="Genomic_DNA"/>
</dbReference>
<evidence type="ECO:0000313" key="12">
    <source>
        <dbReference type="EMBL" id="GJE02038.1"/>
    </source>
</evidence>
<dbReference type="InterPro" id="IPR050979">
    <property type="entry name" value="LD-transpeptidase"/>
</dbReference>
<keyword evidence="10" id="KW-0732">Signal</keyword>
<reference evidence="12" key="1">
    <citation type="journal article" date="2021" name="Front. Microbiol.">
        <title>Comprehensive Comparative Genomics and Phenotyping of Methylobacterium Species.</title>
        <authorList>
            <person name="Alessa O."/>
            <person name="Ogura Y."/>
            <person name="Fujitani Y."/>
            <person name="Takami H."/>
            <person name="Hayashi T."/>
            <person name="Sahin N."/>
            <person name="Tani A."/>
        </authorList>
    </citation>
    <scope>NUCLEOTIDE SEQUENCE</scope>
    <source>
        <strain evidence="12">DSM 17168</strain>
    </source>
</reference>
<dbReference type="PROSITE" id="PS52029">
    <property type="entry name" value="LD_TPASE"/>
    <property type="match status" value="1"/>
</dbReference>
<keyword evidence="6 9" id="KW-0133">Cell shape</keyword>
<comment type="pathway">
    <text evidence="1 9">Cell wall biogenesis; peptidoglycan biosynthesis.</text>
</comment>
<accession>A0ABQ4SHY7</accession>
<feature type="domain" description="L,D-TPase catalytic" evidence="11">
    <location>
        <begin position="90"/>
        <end position="226"/>
    </location>
</feature>
<dbReference type="InterPro" id="IPR038063">
    <property type="entry name" value="Transpep_catalytic_dom"/>
</dbReference>
<dbReference type="PANTHER" id="PTHR30582:SF24">
    <property type="entry name" value="L,D-TRANSPEPTIDASE ERFK_SRFK-RELATED"/>
    <property type="match status" value="1"/>
</dbReference>
<evidence type="ECO:0000256" key="5">
    <source>
        <dbReference type="ARBA" id="ARBA00022801"/>
    </source>
</evidence>
<evidence type="ECO:0000256" key="8">
    <source>
        <dbReference type="ARBA" id="ARBA00023316"/>
    </source>
</evidence>
<sequence>MHSSCTPRRVGFALRPALLIGVSLALAACNQTASTQVSLAATAPQRLAAVETRYQALPDERFPVRAIRADELDPKYARQRVRYDTHHPPGTVVVDPDAKFLYLVQEGGYAMRYGVGVGREGFGWSGSATIARKAQWPTWTPPTEMIKRQPELRQYASGMKPGTENPLGARALYLFQNGRDTLYRLHGTNDPSSIGQDVSSGCVRLLNQDVIDLYQRVPAGSKVVVLPHGRRA</sequence>
<evidence type="ECO:0000256" key="7">
    <source>
        <dbReference type="ARBA" id="ARBA00022984"/>
    </source>
</evidence>
<evidence type="ECO:0000256" key="4">
    <source>
        <dbReference type="ARBA" id="ARBA00022679"/>
    </source>
</evidence>
<protein>
    <recommendedName>
        <fullName evidence="11">L,D-TPase catalytic domain-containing protein</fullName>
    </recommendedName>
</protein>
<dbReference type="InterPro" id="IPR005490">
    <property type="entry name" value="LD_TPept_cat_dom"/>
</dbReference>
<proteinExistence type="inferred from homology"/>
<dbReference type="Pfam" id="PF03734">
    <property type="entry name" value="YkuD"/>
    <property type="match status" value="1"/>
</dbReference>
<keyword evidence="8 9" id="KW-0961">Cell wall biogenesis/degradation</keyword>
<evidence type="ECO:0000313" key="13">
    <source>
        <dbReference type="Proteomes" id="UP001055153"/>
    </source>
</evidence>
<organism evidence="12 13">
    <name type="scientific">Methylobacterium isbiliense</name>
    <dbReference type="NCBI Taxonomy" id="315478"/>
    <lineage>
        <taxon>Bacteria</taxon>
        <taxon>Pseudomonadati</taxon>
        <taxon>Pseudomonadota</taxon>
        <taxon>Alphaproteobacteria</taxon>
        <taxon>Hyphomicrobiales</taxon>
        <taxon>Methylobacteriaceae</taxon>
        <taxon>Methylobacterium</taxon>
    </lineage>
</organism>
<evidence type="ECO:0000256" key="2">
    <source>
        <dbReference type="ARBA" id="ARBA00005992"/>
    </source>
</evidence>
<gene>
    <name evidence="12" type="ORF">GMJLKIPL_3982</name>
</gene>
<feature type="active site" description="Proton donor/acceptor" evidence="9">
    <location>
        <position position="186"/>
    </location>
</feature>
<name>A0ABQ4SHY7_9HYPH</name>
<keyword evidence="5" id="KW-0378">Hydrolase</keyword>
<evidence type="ECO:0000256" key="6">
    <source>
        <dbReference type="ARBA" id="ARBA00022960"/>
    </source>
</evidence>
<evidence type="ECO:0000256" key="1">
    <source>
        <dbReference type="ARBA" id="ARBA00004752"/>
    </source>
</evidence>
<dbReference type="CDD" id="cd16913">
    <property type="entry name" value="YkuD_like"/>
    <property type="match status" value="1"/>
</dbReference>
<dbReference type="SUPFAM" id="SSF141523">
    <property type="entry name" value="L,D-transpeptidase catalytic domain-like"/>
    <property type="match status" value="1"/>
</dbReference>
<evidence type="ECO:0000256" key="10">
    <source>
        <dbReference type="SAM" id="SignalP"/>
    </source>
</evidence>
<comment type="similarity">
    <text evidence="2">Belongs to the YkuD family.</text>
</comment>
<evidence type="ECO:0000256" key="3">
    <source>
        <dbReference type="ARBA" id="ARBA00022676"/>
    </source>
</evidence>
<comment type="caution">
    <text evidence="12">The sequence shown here is derived from an EMBL/GenBank/DDBJ whole genome shotgun (WGS) entry which is preliminary data.</text>
</comment>
<evidence type="ECO:0000259" key="11">
    <source>
        <dbReference type="PROSITE" id="PS52029"/>
    </source>
</evidence>
<keyword evidence="4" id="KW-0808">Transferase</keyword>
<dbReference type="Proteomes" id="UP001055153">
    <property type="component" value="Unassembled WGS sequence"/>
</dbReference>
<keyword evidence="3" id="KW-0328">Glycosyltransferase</keyword>
<dbReference type="PANTHER" id="PTHR30582">
    <property type="entry name" value="L,D-TRANSPEPTIDASE"/>
    <property type="match status" value="1"/>
</dbReference>
<feature type="chain" id="PRO_5045866819" description="L,D-TPase catalytic domain-containing protein" evidence="10">
    <location>
        <begin position="28"/>
        <end position="232"/>
    </location>
</feature>